<reference evidence="1 2" key="1">
    <citation type="journal article" date="2018" name="Sci. Rep.">
        <title>Comparative genomics provides insights into the lifestyle and reveals functional heterogeneity of dark septate endophytic fungi.</title>
        <authorList>
            <person name="Knapp D.G."/>
            <person name="Nemeth J.B."/>
            <person name="Barry K."/>
            <person name="Hainaut M."/>
            <person name="Henrissat B."/>
            <person name="Johnson J."/>
            <person name="Kuo A."/>
            <person name="Lim J.H.P."/>
            <person name="Lipzen A."/>
            <person name="Nolan M."/>
            <person name="Ohm R.A."/>
            <person name="Tamas L."/>
            <person name="Grigoriev I.V."/>
            <person name="Spatafora J.W."/>
            <person name="Nagy L.G."/>
            <person name="Kovacs G.M."/>
        </authorList>
    </citation>
    <scope>NUCLEOTIDE SEQUENCE [LARGE SCALE GENOMIC DNA]</scope>
    <source>
        <strain evidence="1 2">DSE2036</strain>
    </source>
</reference>
<evidence type="ECO:0000313" key="1">
    <source>
        <dbReference type="EMBL" id="PVH90482.1"/>
    </source>
</evidence>
<sequence>MAVDSLPFVTWVYATTLIRDGISGKFLSEEAAHFYELSLQTMQKVVDIVDLKYTDTFIRSLACFTARAGLADMFQEAEMHRTAMLRAVTLEGKTVSSIGTSALEVMLIDFQTPPLDAFTQKAATW</sequence>
<gene>
    <name evidence="1" type="ORF">DM02DRAFT_440139</name>
</gene>
<name>A0A2V1CXM7_9PLEO</name>
<dbReference type="EMBL" id="KZ806280">
    <property type="protein sequence ID" value="PVH90482.1"/>
    <property type="molecule type" value="Genomic_DNA"/>
</dbReference>
<evidence type="ECO:0000313" key="2">
    <source>
        <dbReference type="Proteomes" id="UP000244855"/>
    </source>
</evidence>
<accession>A0A2V1CXM7</accession>
<keyword evidence="2" id="KW-1185">Reference proteome</keyword>
<dbReference type="AlphaFoldDB" id="A0A2V1CXM7"/>
<protein>
    <submittedName>
        <fullName evidence="1">Uncharacterized protein</fullName>
    </submittedName>
</protein>
<dbReference type="Proteomes" id="UP000244855">
    <property type="component" value="Unassembled WGS sequence"/>
</dbReference>
<organism evidence="1 2">
    <name type="scientific">Periconia macrospinosa</name>
    <dbReference type="NCBI Taxonomy" id="97972"/>
    <lineage>
        <taxon>Eukaryota</taxon>
        <taxon>Fungi</taxon>
        <taxon>Dikarya</taxon>
        <taxon>Ascomycota</taxon>
        <taxon>Pezizomycotina</taxon>
        <taxon>Dothideomycetes</taxon>
        <taxon>Pleosporomycetidae</taxon>
        <taxon>Pleosporales</taxon>
        <taxon>Massarineae</taxon>
        <taxon>Periconiaceae</taxon>
        <taxon>Periconia</taxon>
    </lineage>
</organism>
<proteinExistence type="predicted"/>
<dbReference type="OrthoDB" id="3796409at2759"/>